<sequence length="160" mass="17760">MSAIEQKIRTNLWFDTEAEQAAEFYCGIFPDSRVVTKQHYTEVGPGEPGTVVTVEFELAGQSFVGINGGPMFTFNEAISLEIVCADQQEVDHYWTRLGEGGSYVQCGWLKDRYGLSWQVVPQRLNELLATGDEATTNQVMKAMLDMVKLDVAELEAAARG</sequence>
<evidence type="ECO:0000259" key="1">
    <source>
        <dbReference type="Pfam" id="PF06983"/>
    </source>
</evidence>
<evidence type="ECO:0000313" key="3">
    <source>
        <dbReference type="Proteomes" id="UP001596504"/>
    </source>
</evidence>
<protein>
    <submittedName>
        <fullName evidence="2">VOC family protein</fullName>
    </submittedName>
</protein>
<dbReference type="PANTHER" id="PTHR33990:SF2">
    <property type="entry name" value="PHNB-LIKE DOMAIN-CONTAINING PROTEIN"/>
    <property type="match status" value="1"/>
</dbReference>
<keyword evidence="3" id="KW-1185">Reference proteome</keyword>
<dbReference type="Gene3D" id="3.10.180.10">
    <property type="entry name" value="2,3-Dihydroxybiphenyl 1,2-Dioxygenase, domain 1"/>
    <property type="match status" value="1"/>
</dbReference>
<proteinExistence type="predicted"/>
<dbReference type="CDD" id="cd06588">
    <property type="entry name" value="PhnB_like"/>
    <property type="match status" value="1"/>
</dbReference>
<dbReference type="Proteomes" id="UP001596504">
    <property type="component" value="Unassembled WGS sequence"/>
</dbReference>
<name>A0ABW2LMB0_9PSEU</name>
<dbReference type="InterPro" id="IPR029068">
    <property type="entry name" value="Glyas_Bleomycin-R_OHBP_Dase"/>
</dbReference>
<dbReference type="SUPFAM" id="SSF54593">
    <property type="entry name" value="Glyoxalase/Bleomycin resistance protein/Dihydroxybiphenyl dioxygenase"/>
    <property type="match status" value="1"/>
</dbReference>
<dbReference type="EMBL" id="JBHTCJ010000011">
    <property type="protein sequence ID" value="MFC7343672.1"/>
    <property type="molecule type" value="Genomic_DNA"/>
</dbReference>
<dbReference type="InterPro" id="IPR028973">
    <property type="entry name" value="PhnB-like"/>
</dbReference>
<dbReference type="Pfam" id="PF06983">
    <property type="entry name" value="3-dmu-9_3-mt"/>
    <property type="match status" value="1"/>
</dbReference>
<comment type="caution">
    <text evidence="2">The sequence shown here is derived from an EMBL/GenBank/DDBJ whole genome shotgun (WGS) entry which is preliminary data.</text>
</comment>
<accession>A0ABW2LMB0</accession>
<feature type="domain" description="PhnB-like" evidence="1">
    <location>
        <begin position="6"/>
        <end position="120"/>
    </location>
</feature>
<dbReference type="PANTHER" id="PTHR33990">
    <property type="entry name" value="PROTEIN YJDN-RELATED"/>
    <property type="match status" value="1"/>
</dbReference>
<gene>
    <name evidence="2" type="ORF">ACFQRI_19890</name>
</gene>
<evidence type="ECO:0000313" key="2">
    <source>
        <dbReference type="EMBL" id="MFC7343672.1"/>
    </source>
</evidence>
<organism evidence="2 3">
    <name type="scientific">Saccharopolyspora griseoalba</name>
    <dbReference type="NCBI Taxonomy" id="1431848"/>
    <lineage>
        <taxon>Bacteria</taxon>
        <taxon>Bacillati</taxon>
        <taxon>Actinomycetota</taxon>
        <taxon>Actinomycetes</taxon>
        <taxon>Pseudonocardiales</taxon>
        <taxon>Pseudonocardiaceae</taxon>
        <taxon>Saccharopolyspora</taxon>
    </lineage>
</organism>
<dbReference type="RefSeq" id="WP_380670813.1">
    <property type="nucleotide sequence ID" value="NZ_JBHTCJ010000011.1"/>
</dbReference>
<dbReference type="InterPro" id="IPR009725">
    <property type="entry name" value="3_dmu_93_MTrfase"/>
</dbReference>
<dbReference type="PIRSF" id="PIRSF021700">
    <property type="entry name" value="3_dmu_93_MTrfase"/>
    <property type="match status" value="1"/>
</dbReference>
<reference evidence="3" key="1">
    <citation type="journal article" date="2019" name="Int. J. Syst. Evol. Microbiol.">
        <title>The Global Catalogue of Microorganisms (GCM) 10K type strain sequencing project: providing services to taxonomists for standard genome sequencing and annotation.</title>
        <authorList>
            <consortium name="The Broad Institute Genomics Platform"/>
            <consortium name="The Broad Institute Genome Sequencing Center for Infectious Disease"/>
            <person name="Wu L."/>
            <person name="Ma J."/>
        </authorList>
    </citation>
    <scope>NUCLEOTIDE SEQUENCE [LARGE SCALE GENOMIC DNA]</scope>
    <source>
        <strain evidence="3">WLHS5</strain>
    </source>
</reference>